<dbReference type="PANTHER" id="PTHR45266:SF3">
    <property type="entry name" value="OXALOACETATE DECARBOXYLASE ALPHA CHAIN"/>
    <property type="match status" value="1"/>
</dbReference>
<dbReference type="InterPro" id="IPR050709">
    <property type="entry name" value="Biotin_Carboxyl_Carrier/Decarb"/>
</dbReference>
<sequence length="132" mass="14587">MKIRVEKKWYTIEVDSITPDSAVILVDGERFEVKLADVEKTSETMREVSDPMPDSVGVRTDDFKEFKSPMPGIIISILVQTGDDVSEGQDICVLESMKMQQTLKSDMAGTIMGTGVSPGDQILDGDVIFLIR</sequence>
<protein>
    <recommendedName>
        <fullName evidence="2">Lipoyl-binding domain-containing protein</fullName>
    </recommendedName>
</protein>
<dbReference type="PANTHER" id="PTHR45266">
    <property type="entry name" value="OXALOACETATE DECARBOXYLASE ALPHA CHAIN"/>
    <property type="match status" value="1"/>
</dbReference>
<reference evidence="3" key="1">
    <citation type="submission" date="2018-05" db="EMBL/GenBank/DDBJ databases">
        <authorList>
            <person name="Lanie J.A."/>
            <person name="Ng W.-L."/>
            <person name="Kazmierczak K.M."/>
            <person name="Andrzejewski T.M."/>
            <person name="Davidsen T.M."/>
            <person name="Wayne K.J."/>
            <person name="Tettelin H."/>
            <person name="Glass J.I."/>
            <person name="Rusch D."/>
            <person name="Podicherti R."/>
            <person name="Tsui H.-C.T."/>
            <person name="Winkler M.E."/>
        </authorList>
    </citation>
    <scope>NUCLEOTIDE SEQUENCE</scope>
</reference>
<evidence type="ECO:0000313" key="3">
    <source>
        <dbReference type="EMBL" id="SUZ81713.1"/>
    </source>
</evidence>
<accession>A0A381QVZ0</accession>
<keyword evidence="1" id="KW-0092">Biotin</keyword>
<feature type="domain" description="Lipoyl-binding" evidence="2">
    <location>
        <begin position="63"/>
        <end position="132"/>
    </location>
</feature>
<dbReference type="PROSITE" id="PS50968">
    <property type="entry name" value="BIOTINYL_LIPOYL"/>
    <property type="match status" value="1"/>
</dbReference>
<evidence type="ECO:0000259" key="2">
    <source>
        <dbReference type="PROSITE" id="PS50968"/>
    </source>
</evidence>
<dbReference type="Gene3D" id="2.40.50.100">
    <property type="match status" value="1"/>
</dbReference>
<name>A0A381QVZ0_9ZZZZ</name>
<dbReference type="Pfam" id="PF00364">
    <property type="entry name" value="Biotin_lipoyl"/>
    <property type="match status" value="1"/>
</dbReference>
<organism evidence="3">
    <name type="scientific">marine metagenome</name>
    <dbReference type="NCBI Taxonomy" id="408172"/>
    <lineage>
        <taxon>unclassified sequences</taxon>
        <taxon>metagenomes</taxon>
        <taxon>ecological metagenomes</taxon>
    </lineage>
</organism>
<proteinExistence type="predicted"/>
<dbReference type="AlphaFoldDB" id="A0A381QVZ0"/>
<gene>
    <name evidence="3" type="ORF">METZ01_LOCUS34567</name>
</gene>
<dbReference type="InterPro" id="IPR011053">
    <property type="entry name" value="Single_hybrid_motif"/>
</dbReference>
<dbReference type="SUPFAM" id="SSF51230">
    <property type="entry name" value="Single hybrid motif"/>
    <property type="match status" value="1"/>
</dbReference>
<evidence type="ECO:0000256" key="1">
    <source>
        <dbReference type="ARBA" id="ARBA00023267"/>
    </source>
</evidence>
<dbReference type="EMBL" id="UINC01001479">
    <property type="protein sequence ID" value="SUZ81713.1"/>
    <property type="molecule type" value="Genomic_DNA"/>
</dbReference>
<dbReference type="InterPro" id="IPR000089">
    <property type="entry name" value="Biotin_lipoyl"/>
</dbReference>
<dbReference type="CDD" id="cd06850">
    <property type="entry name" value="biotinyl_domain"/>
    <property type="match status" value="1"/>
</dbReference>